<dbReference type="InterPro" id="IPR006035">
    <property type="entry name" value="Ureohydrolase"/>
</dbReference>
<gene>
    <name evidence="5" type="primary">speB</name>
    <name evidence="5" type="ORF">R9Z33_19465</name>
</gene>
<dbReference type="NCBIfam" id="TIGR01230">
    <property type="entry name" value="agmatinase"/>
    <property type="match status" value="1"/>
</dbReference>
<dbReference type="InterPro" id="IPR020855">
    <property type="entry name" value="Ureohydrolase_Mn_BS"/>
</dbReference>
<evidence type="ECO:0000256" key="3">
    <source>
        <dbReference type="ARBA" id="ARBA00022801"/>
    </source>
</evidence>
<evidence type="ECO:0000256" key="2">
    <source>
        <dbReference type="ARBA" id="ARBA00022723"/>
    </source>
</evidence>
<evidence type="ECO:0000256" key="4">
    <source>
        <dbReference type="RuleBase" id="RU003684"/>
    </source>
</evidence>
<dbReference type="PIRSF" id="PIRSF036979">
    <property type="entry name" value="Arginase"/>
    <property type="match status" value="1"/>
</dbReference>
<reference evidence="5 6" key="1">
    <citation type="submission" date="2023-11" db="EMBL/GenBank/DDBJ databases">
        <title>Arctic aerobic anoxygenic photoheterotroph Sediminicoccus rosea KRV36 adapts its photosynthesis to long days of polar summer.</title>
        <authorList>
            <person name="Tomasch J."/>
            <person name="Kopejtka K."/>
            <person name="Bily T."/>
            <person name="Gardiner A.T."/>
            <person name="Gardian Z."/>
            <person name="Shivaramu S."/>
            <person name="Koblizek M."/>
            <person name="Engelhardt F."/>
            <person name="Kaftan D."/>
        </authorList>
    </citation>
    <scope>NUCLEOTIDE SEQUENCE [LARGE SCALE GENOMIC DNA]</scope>
    <source>
        <strain evidence="5 6">R-30</strain>
    </source>
</reference>
<dbReference type="PANTHER" id="PTHR11358">
    <property type="entry name" value="ARGINASE/AGMATINASE"/>
    <property type="match status" value="1"/>
</dbReference>
<keyword evidence="2" id="KW-0479">Metal-binding</keyword>
<dbReference type="Proteomes" id="UP001305521">
    <property type="component" value="Chromosome"/>
</dbReference>
<dbReference type="PROSITE" id="PS51409">
    <property type="entry name" value="ARGINASE_2"/>
    <property type="match status" value="1"/>
</dbReference>
<keyword evidence="6" id="KW-1185">Reference proteome</keyword>
<dbReference type="InterPro" id="IPR005925">
    <property type="entry name" value="Agmatinase-rel"/>
</dbReference>
<dbReference type="EC" id="3.5.3.11" evidence="5"/>
<sequence length="323" mass="34489">MSDWPRPVDGVTVPRFAGPSTFMRLPVREDAAGLDIALIGIPFDGGTTNRPGTRHGPRQLREASGLMRRVHPISLTEPYTLCRVADLGDLPTNPTDLMQTLDLVTGAVAKIRKAGAWALAAGGDHLLSLPLLRGIAEGEPGLGPLGLVHFDSHSDTNDTYFGGTRYTHGTPFRRAVEEGLLDPKRIVQIGIRGSLYSAGDMDWARSVGIRIMTIEECVDLGPDAVAAEAQRVAGGGPAYLTFDIDSIDPAFAPGTGTPEVGGFNPREAMRILRGLRGLDIIAADLVEVSPPYDPSGNTAMVGATMMFEILCLMAETRARLRPL</sequence>
<dbReference type="CDD" id="cd11592">
    <property type="entry name" value="Agmatinase_PAH"/>
    <property type="match status" value="1"/>
</dbReference>
<dbReference type="GO" id="GO:0008783">
    <property type="term" value="F:agmatinase activity"/>
    <property type="evidence" value="ECO:0007669"/>
    <property type="project" value="UniProtKB-EC"/>
</dbReference>
<comment type="similarity">
    <text evidence="1">Belongs to the arginase family. Agmatinase subfamily.</text>
</comment>
<dbReference type="RefSeq" id="WP_318648218.1">
    <property type="nucleotide sequence ID" value="NZ_CP137852.1"/>
</dbReference>
<keyword evidence="3 4" id="KW-0378">Hydrolase</keyword>
<evidence type="ECO:0000256" key="1">
    <source>
        <dbReference type="ARBA" id="ARBA00009227"/>
    </source>
</evidence>
<dbReference type="InterPro" id="IPR023696">
    <property type="entry name" value="Ureohydrolase_dom_sf"/>
</dbReference>
<evidence type="ECO:0000313" key="5">
    <source>
        <dbReference type="EMBL" id="WPB84262.1"/>
    </source>
</evidence>
<protein>
    <submittedName>
        <fullName evidence="5">Agmatinase</fullName>
        <ecNumber evidence="5">3.5.3.11</ecNumber>
    </submittedName>
</protein>
<accession>A0ABZ0PFN7</accession>
<dbReference type="SUPFAM" id="SSF52768">
    <property type="entry name" value="Arginase/deacetylase"/>
    <property type="match status" value="1"/>
</dbReference>
<organism evidence="5 6">
    <name type="scientific">Sediminicoccus rosea</name>
    <dbReference type="NCBI Taxonomy" id="1225128"/>
    <lineage>
        <taxon>Bacteria</taxon>
        <taxon>Pseudomonadati</taxon>
        <taxon>Pseudomonadota</taxon>
        <taxon>Alphaproteobacteria</taxon>
        <taxon>Acetobacterales</taxon>
        <taxon>Roseomonadaceae</taxon>
        <taxon>Sediminicoccus</taxon>
    </lineage>
</organism>
<evidence type="ECO:0000313" key="6">
    <source>
        <dbReference type="Proteomes" id="UP001305521"/>
    </source>
</evidence>
<dbReference type="PROSITE" id="PS01053">
    <property type="entry name" value="ARGINASE_1"/>
    <property type="match status" value="1"/>
</dbReference>
<dbReference type="EMBL" id="CP137852">
    <property type="protein sequence ID" value="WPB84262.1"/>
    <property type="molecule type" value="Genomic_DNA"/>
</dbReference>
<dbReference type="Pfam" id="PF00491">
    <property type="entry name" value="Arginase"/>
    <property type="match status" value="1"/>
</dbReference>
<dbReference type="PANTHER" id="PTHR11358:SF26">
    <property type="entry name" value="GUANIDINO ACID HYDROLASE, MITOCHONDRIAL"/>
    <property type="match status" value="1"/>
</dbReference>
<proteinExistence type="inferred from homology"/>
<dbReference type="Gene3D" id="3.40.800.10">
    <property type="entry name" value="Ureohydrolase domain"/>
    <property type="match status" value="1"/>
</dbReference>
<dbReference type="PRINTS" id="PR00116">
    <property type="entry name" value="ARGINASE"/>
</dbReference>
<name>A0ABZ0PFN7_9PROT</name>